<dbReference type="AlphaFoldDB" id="A0A8H4JTM6"/>
<sequence length="517" mass="58487">MPIIFGSTRCDDCQALIADTEESAVQFHCSAYPTGDWMHVRLPNPSNATVAHHIRCTFLHLDCFRTMLFTPQGRQRSQAEMNCFRRAMAWRKLDLMRIFPEELDIPGPRRVSQPSVARAATFALKKRHLGRLHMELVDMIRSYCPDAYFWNVRVSRIKRWERGDAAPVDGQILKDPECLRISLDSDGICEIRDFAIILAHQTTIPSSSSGSTFSPTRKTLSPSTPSSRMLNEEVPRATDIRVVRLDNMTRMDLTFFCGPNASSIIGGPFATGLFSAGSFEYDDSDPVPVPVNLPLHDPALEEEILWLEIRLNGDNYSMLLETRSSGVIHAGLQADQTNRPTGNIFSLRYRIRPLLLILWKGKDKYYLEHSVSFATYLEGIALKSDQKSLITGPQLSSFSPVFTSHRPAWTWAPLQYISSIVVQEQDDDPGFIGMCIYYEDGGQRFIGDYERSGDYEGIRHCHAFAPITHMYVERWVEPGQFIRCESTLVNAGSVTAWIRNMMNTNLRANCISGMGHT</sequence>
<name>A0A8H4JTM6_9HYPO</name>
<gene>
    <name evidence="2" type="ORF">FACUT_6127</name>
</gene>
<accession>A0A8H4JTM6</accession>
<evidence type="ECO:0000313" key="3">
    <source>
        <dbReference type="Proteomes" id="UP000536711"/>
    </source>
</evidence>
<dbReference type="OrthoDB" id="4763081at2759"/>
<reference evidence="2 3" key="1">
    <citation type="submission" date="2020-01" db="EMBL/GenBank/DDBJ databases">
        <title>Identification and distribution of gene clusters putatively required for synthesis of sphingolipid metabolism inhibitors in phylogenetically diverse species of the filamentous fungus Fusarium.</title>
        <authorList>
            <person name="Kim H.-S."/>
            <person name="Busman M."/>
            <person name="Brown D.W."/>
            <person name="Divon H."/>
            <person name="Uhlig S."/>
            <person name="Proctor R.H."/>
        </authorList>
    </citation>
    <scope>NUCLEOTIDE SEQUENCE [LARGE SCALE GENOMIC DNA]</scope>
    <source>
        <strain evidence="2 3">NRRL 13308</strain>
    </source>
</reference>
<evidence type="ECO:0000256" key="1">
    <source>
        <dbReference type="SAM" id="MobiDB-lite"/>
    </source>
</evidence>
<organism evidence="2 3">
    <name type="scientific">Fusarium acutatum</name>
    <dbReference type="NCBI Taxonomy" id="78861"/>
    <lineage>
        <taxon>Eukaryota</taxon>
        <taxon>Fungi</taxon>
        <taxon>Dikarya</taxon>
        <taxon>Ascomycota</taxon>
        <taxon>Pezizomycotina</taxon>
        <taxon>Sordariomycetes</taxon>
        <taxon>Hypocreomycetidae</taxon>
        <taxon>Hypocreales</taxon>
        <taxon>Nectriaceae</taxon>
        <taxon>Fusarium</taxon>
        <taxon>Fusarium fujikuroi species complex</taxon>
    </lineage>
</organism>
<feature type="region of interest" description="Disordered" evidence="1">
    <location>
        <begin position="205"/>
        <end position="232"/>
    </location>
</feature>
<dbReference type="Proteomes" id="UP000536711">
    <property type="component" value="Unassembled WGS sequence"/>
</dbReference>
<comment type="caution">
    <text evidence="2">The sequence shown here is derived from an EMBL/GenBank/DDBJ whole genome shotgun (WGS) entry which is preliminary data.</text>
</comment>
<dbReference type="EMBL" id="JAADJF010000138">
    <property type="protein sequence ID" value="KAF4436858.1"/>
    <property type="molecule type" value="Genomic_DNA"/>
</dbReference>
<keyword evidence="3" id="KW-1185">Reference proteome</keyword>
<proteinExistence type="predicted"/>
<protein>
    <submittedName>
        <fullName evidence="2">Uncharacterized protein</fullName>
    </submittedName>
</protein>
<evidence type="ECO:0000313" key="2">
    <source>
        <dbReference type="EMBL" id="KAF4436858.1"/>
    </source>
</evidence>
<feature type="compositionally biased region" description="Low complexity" evidence="1">
    <location>
        <begin position="205"/>
        <end position="216"/>
    </location>
</feature>
<feature type="compositionally biased region" description="Polar residues" evidence="1">
    <location>
        <begin position="217"/>
        <end position="229"/>
    </location>
</feature>